<dbReference type="Pfam" id="PF08268">
    <property type="entry name" value="FBA_3"/>
    <property type="match status" value="1"/>
</dbReference>
<reference evidence="2" key="1">
    <citation type="submission" date="2019-12" db="EMBL/GenBank/DDBJ databases">
        <title>Genome sequencing and annotation of Brassica cretica.</title>
        <authorList>
            <person name="Studholme D.J."/>
            <person name="Sarris P."/>
        </authorList>
    </citation>
    <scope>NUCLEOTIDE SEQUENCE</scope>
    <source>
        <strain evidence="2">PFS-109/04</strain>
        <tissue evidence="2">Leaf</tissue>
    </source>
</reference>
<dbReference type="InterPro" id="IPR013187">
    <property type="entry name" value="F-box-assoc_dom_typ3"/>
</dbReference>
<evidence type="ECO:0000313" key="2">
    <source>
        <dbReference type="EMBL" id="KAF3501885.1"/>
    </source>
</evidence>
<gene>
    <name evidence="2" type="ORF">F2Q69_00040171</name>
</gene>
<comment type="caution">
    <text evidence="2">The sequence shown here is derived from an EMBL/GenBank/DDBJ whole genome shotgun (WGS) entry which is preliminary data.</text>
</comment>
<dbReference type="PANTHER" id="PTHR31111:SF37">
    <property type="entry name" value="F-BOX ONLY PROTEIN 8"/>
    <property type="match status" value="1"/>
</dbReference>
<dbReference type="InterPro" id="IPR017451">
    <property type="entry name" value="F-box-assoc_interact_dom"/>
</dbReference>
<feature type="domain" description="F-box associated beta-propeller type 3" evidence="1">
    <location>
        <begin position="50"/>
        <end position="325"/>
    </location>
</feature>
<dbReference type="Proteomes" id="UP000712600">
    <property type="component" value="Unassembled WGS sequence"/>
</dbReference>
<name>A0A8S9NDW1_BRACR</name>
<protein>
    <recommendedName>
        <fullName evidence="1">F-box associated beta-propeller type 3 domain-containing protein</fullName>
    </recommendedName>
</protein>
<dbReference type="NCBIfam" id="TIGR01640">
    <property type="entry name" value="F_box_assoc_1"/>
    <property type="match status" value="1"/>
</dbReference>
<organism evidence="2 3">
    <name type="scientific">Brassica cretica</name>
    <name type="common">Mustard</name>
    <dbReference type="NCBI Taxonomy" id="69181"/>
    <lineage>
        <taxon>Eukaryota</taxon>
        <taxon>Viridiplantae</taxon>
        <taxon>Streptophyta</taxon>
        <taxon>Embryophyta</taxon>
        <taxon>Tracheophyta</taxon>
        <taxon>Spermatophyta</taxon>
        <taxon>Magnoliopsida</taxon>
        <taxon>eudicotyledons</taxon>
        <taxon>Gunneridae</taxon>
        <taxon>Pentapetalae</taxon>
        <taxon>rosids</taxon>
        <taxon>malvids</taxon>
        <taxon>Brassicales</taxon>
        <taxon>Brassicaceae</taxon>
        <taxon>Brassiceae</taxon>
        <taxon>Brassica</taxon>
    </lineage>
</organism>
<accession>A0A8S9NDW1</accession>
<dbReference type="AlphaFoldDB" id="A0A8S9NDW1"/>
<dbReference type="EMBL" id="QGKX02001621">
    <property type="protein sequence ID" value="KAF3501885.1"/>
    <property type="molecule type" value="Genomic_DNA"/>
</dbReference>
<sequence>MVSSSLSRPRPLGLYMSLNMGLSLARHYLCDSMELCENPGKTELLSLRLSPSSSSAESLLEPDLTFPGMGGYRMVSLRGLILYTVCRKACIYNPATRQSLTLPAVKSNLFAQQEPNKHVYYFFGHDPFFDQYKIVCNVMIASLFFGRTTSEYWVFVLEPGGFWKKVEYDDQPHLPRRQGLCINGVIYYPAFSHKCHYNVYCFDVRSEEIRVIQASHAVCQFCKSFGFIEHGGKPAIFDYTRIRETGVLELWVLEVDGGIWSRKSLVLKPCQRHLVDEINVNELIVHGTAQNNEVILALTYPCYLLYYDLIKNDLRKVEPAKTAAASKLQSIVDSYTASLENMTAHGALDVTELMYSSLLLAGSSAKNLGGQKRKETRCAYGRLPLPLRDPDSSRREEASFCFCIPEAVGEHAFDRSEWRCISWRRLMLRRIRFKAVIFFSSEDWAAAEALGKGRRFWRRDGSGQAEVEFEFLQIGQEQEDNYSNLMVNYFDIKVLTAFMGDILDVHMPYHDLSVVDVFSAVVRQVTAFMIN</sequence>
<proteinExistence type="predicted"/>
<dbReference type="PANTHER" id="PTHR31111">
    <property type="entry name" value="BNAA05G37150D PROTEIN-RELATED"/>
    <property type="match status" value="1"/>
</dbReference>
<evidence type="ECO:0000259" key="1">
    <source>
        <dbReference type="Pfam" id="PF08268"/>
    </source>
</evidence>
<evidence type="ECO:0000313" key="3">
    <source>
        <dbReference type="Proteomes" id="UP000712600"/>
    </source>
</evidence>